<sequence>MEFKRMLYPDKFRKRSKQLELWKAITLASYYEKFMNSTRLHCVRQAVIYMKELDAAANRIDSTIKTLDQITDEADNEIGCCAANFVKSWIAGIDALENGLYQLSVQLEKEQKAINNVADHFSESVGLINEMHDNLKEHESLLKKCRVLNDDILAFTKLLHLQCGKMIAPVKESWSMEDLKTLPLVVDELNKIITNLNDLRTMRKLIAPTNLPDEKDITKLTRQAQKLCRIFGVFNLYFLS</sequence>
<keyword evidence="1" id="KW-1185">Reference proteome</keyword>
<protein>
    <submittedName>
        <fullName evidence="2">Exocyst complex component Sec8</fullName>
    </submittedName>
</protein>
<proteinExistence type="predicted"/>
<organism evidence="1 2">
    <name type="scientific">Loa loa</name>
    <name type="common">Eye worm</name>
    <name type="synonym">Filaria loa</name>
    <dbReference type="NCBI Taxonomy" id="7209"/>
    <lineage>
        <taxon>Eukaryota</taxon>
        <taxon>Metazoa</taxon>
        <taxon>Ecdysozoa</taxon>
        <taxon>Nematoda</taxon>
        <taxon>Chromadorea</taxon>
        <taxon>Rhabditida</taxon>
        <taxon>Spirurina</taxon>
        <taxon>Spiruromorpha</taxon>
        <taxon>Filarioidea</taxon>
        <taxon>Onchocercidae</taxon>
        <taxon>Loa</taxon>
    </lineage>
</organism>
<accession>A0A1I7V610</accession>
<reference evidence="2" key="2">
    <citation type="submission" date="2016-11" db="UniProtKB">
        <authorList>
            <consortium name="WormBaseParasite"/>
        </authorList>
    </citation>
    <scope>IDENTIFICATION</scope>
</reference>
<dbReference type="AlphaFoldDB" id="A0A1I7V610"/>
<evidence type="ECO:0000313" key="1">
    <source>
        <dbReference type="Proteomes" id="UP000095285"/>
    </source>
</evidence>
<reference evidence="1" key="1">
    <citation type="submission" date="2012-04" db="EMBL/GenBank/DDBJ databases">
        <title>The Genome Sequence of Loa loa.</title>
        <authorList>
            <consortium name="The Broad Institute Genome Sequencing Platform"/>
            <consortium name="Broad Institute Genome Sequencing Center for Infectious Disease"/>
            <person name="Nutman T.B."/>
            <person name="Fink D.L."/>
            <person name="Russ C."/>
            <person name="Young S."/>
            <person name="Zeng Q."/>
            <person name="Gargeya S."/>
            <person name="Alvarado L."/>
            <person name="Berlin A."/>
            <person name="Chapman S.B."/>
            <person name="Chen Z."/>
            <person name="Freedman E."/>
            <person name="Gellesch M."/>
            <person name="Goldberg J."/>
            <person name="Griggs A."/>
            <person name="Gujja S."/>
            <person name="Heilman E.R."/>
            <person name="Heiman D."/>
            <person name="Howarth C."/>
            <person name="Mehta T."/>
            <person name="Neiman D."/>
            <person name="Pearson M."/>
            <person name="Roberts A."/>
            <person name="Saif S."/>
            <person name="Shea T."/>
            <person name="Shenoy N."/>
            <person name="Sisk P."/>
            <person name="Stolte C."/>
            <person name="Sykes S."/>
            <person name="White J."/>
            <person name="Yandava C."/>
            <person name="Haas B."/>
            <person name="Henn M.R."/>
            <person name="Nusbaum C."/>
            <person name="Birren B."/>
        </authorList>
    </citation>
    <scope>NUCLEOTIDE SEQUENCE [LARGE SCALE GENOMIC DNA]</scope>
</reference>
<name>A0A1I7V610_LOALO</name>
<dbReference type="Proteomes" id="UP000095285">
    <property type="component" value="Unassembled WGS sequence"/>
</dbReference>
<evidence type="ECO:0000313" key="2">
    <source>
        <dbReference type="WBParaSite" id="EN70_10261"/>
    </source>
</evidence>
<dbReference type="WBParaSite" id="EN70_10261">
    <property type="protein sequence ID" value="EN70_10261"/>
    <property type="gene ID" value="EN70_10261"/>
</dbReference>